<name>A0A7Z0D8K7_9ACTN</name>
<dbReference type="PIRSF" id="PIRSF002741">
    <property type="entry name" value="MppA"/>
    <property type="match status" value="1"/>
</dbReference>
<proteinExistence type="inferred from homology"/>
<evidence type="ECO:0000256" key="2">
    <source>
        <dbReference type="ARBA" id="ARBA00005695"/>
    </source>
</evidence>
<dbReference type="Gene3D" id="3.40.190.10">
    <property type="entry name" value="Periplasmic binding protein-like II"/>
    <property type="match status" value="1"/>
</dbReference>
<comment type="caution">
    <text evidence="7">The sequence shown here is derived from an EMBL/GenBank/DDBJ whole genome shotgun (WGS) entry which is preliminary data.</text>
</comment>
<keyword evidence="3" id="KW-0813">Transport</keyword>
<evidence type="ECO:0000313" key="7">
    <source>
        <dbReference type="EMBL" id="NYI70949.1"/>
    </source>
</evidence>
<dbReference type="Pfam" id="PF00496">
    <property type="entry name" value="SBP_bac_5"/>
    <property type="match status" value="1"/>
</dbReference>
<dbReference type="Gene3D" id="3.90.76.10">
    <property type="entry name" value="Dipeptide-binding Protein, Domain 1"/>
    <property type="match status" value="1"/>
</dbReference>
<feature type="chain" id="PRO_5039430367" evidence="5">
    <location>
        <begin position="22"/>
        <end position="524"/>
    </location>
</feature>
<dbReference type="EMBL" id="JACBZS010000001">
    <property type="protein sequence ID" value="NYI70949.1"/>
    <property type="molecule type" value="Genomic_DNA"/>
</dbReference>
<dbReference type="GO" id="GO:0042597">
    <property type="term" value="C:periplasmic space"/>
    <property type="evidence" value="ECO:0007669"/>
    <property type="project" value="UniProtKB-ARBA"/>
</dbReference>
<dbReference type="InterPro" id="IPR000914">
    <property type="entry name" value="SBP_5_dom"/>
</dbReference>
<comment type="subcellular location">
    <subcellularLocation>
        <location evidence="1">Cell envelope</location>
    </subcellularLocation>
</comment>
<comment type="similarity">
    <text evidence="2">Belongs to the bacterial solute-binding protein 5 family.</text>
</comment>
<dbReference type="SUPFAM" id="SSF53850">
    <property type="entry name" value="Periplasmic binding protein-like II"/>
    <property type="match status" value="1"/>
</dbReference>
<dbReference type="InterPro" id="IPR039424">
    <property type="entry name" value="SBP_5"/>
</dbReference>
<evidence type="ECO:0000256" key="3">
    <source>
        <dbReference type="ARBA" id="ARBA00022448"/>
    </source>
</evidence>
<feature type="signal peptide" evidence="5">
    <location>
        <begin position="1"/>
        <end position="21"/>
    </location>
</feature>
<gene>
    <name evidence="7" type="ORF">GGQ54_001509</name>
</gene>
<keyword evidence="8" id="KW-1185">Reference proteome</keyword>
<evidence type="ECO:0000256" key="4">
    <source>
        <dbReference type="ARBA" id="ARBA00022729"/>
    </source>
</evidence>
<dbReference type="GO" id="GO:1904680">
    <property type="term" value="F:peptide transmembrane transporter activity"/>
    <property type="evidence" value="ECO:0007669"/>
    <property type="project" value="TreeGrafter"/>
</dbReference>
<dbReference type="Gene3D" id="3.10.105.10">
    <property type="entry name" value="Dipeptide-binding Protein, Domain 3"/>
    <property type="match status" value="1"/>
</dbReference>
<sequence>MKRSHLAAGAVALCLGLSACGGSGGDTPAGPDSAAGPMVVDLISDPATLDPAKALYTNEFQLIQAFYDRLLTADEAGTIQGYLASEWEATPTKATVTVAKEPICDDGQPLTVEGMAKSLQRSNEERPTMFGRSKAKITADPAARTITIEVTEANPDLLKALAIPSASLVCPAGLANPDQLATQPVGSGPFVLANAVKGSHYNVTARPEYSWAPDALADRTRSPQAINYQVVSDGATRANRIVAGETNVIMSDGPSVTRLQADPNLTAKQALAQGSEGLMFNHLKDLPTADPAVRRAIAMVINRADYIQALYSGQAEEATTLITANMGCQSSNGGLLPAYDEAAARQVLQDAGYTQNPDGTFAKGGKALTVRILSTESDKTAAEYLQAQFAKIGIASTISAQASAAWQDQLYNQLGSWDVAIMGFSTLMGTPASQIGKYFSGSHEDGNVGSIENAEFEAKRTAAFNASTEDSCAAWVAAEAELLKEVDVLPLETPLTYWFGRGATFNYQGSGGTIDPLSLRLGDQ</sequence>
<evidence type="ECO:0000256" key="5">
    <source>
        <dbReference type="SAM" id="SignalP"/>
    </source>
</evidence>
<dbReference type="CDD" id="cd00995">
    <property type="entry name" value="PBP2_NikA_DppA_OppA_like"/>
    <property type="match status" value="1"/>
</dbReference>
<evidence type="ECO:0000313" key="8">
    <source>
        <dbReference type="Proteomes" id="UP000527616"/>
    </source>
</evidence>
<dbReference type="AlphaFoldDB" id="A0A7Z0D8K7"/>
<organism evidence="7 8">
    <name type="scientific">Naumannella cuiyingiana</name>
    <dbReference type="NCBI Taxonomy" id="1347891"/>
    <lineage>
        <taxon>Bacteria</taxon>
        <taxon>Bacillati</taxon>
        <taxon>Actinomycetota</taxon>
        <taxon>Actinomycetes</taxon>
        <taxon>Propionibacteriales</taxon>
        <taxon>Propionibacteriaceae</taxon>
        <taxon>Naumannella</taxon>
    </lineage>
</organism>
<dbReference type="PANTHER" id="PTHR30290">
    <property type="entry name" value="PERIPLASMIC BINDING COMPONENT OF ABC TRANSPORTER"/>
    <property type="match status" value="1"/>
</dbReference>
<keyword evidence="4 5" id="KW-0732">Signal</keyword>
<evidence type="ECO:0000259" key="6">
    <source>
        <dbReference type="Pfam" id="PF00496"/>
    </source>
</evidence>
<dbReference type="PANTHER" id="PTHR30290:SF10">
    <property type="entry name" value="PERIPLASMIC OLIGOPEPTIDE-BINDING PROTEIN-RELATED"/>
    <property type="match status" value="1"/>
</dbReference>
<evidence type="ECO:0000256" key="1">
    <source>
        <dbReference type="ARBA" id="ARBA00004196"/>
    </source>
</evidence>
<protein>
    <submittedName>
        <fullName evidence="7">Peptide/nickel transport system substrate-binding protein</fullName>
    </submittedName>
</protein>
<reference evidence="7 8" key="1">
    <citation type="submission" date="2020-07" db="EMBL/GenBank/DDBJ databases">
        <title>Sequencing the genomes of 1000 actinobacteria strains.</title>
        <authorList>
            <person name="Klenk H.-P."/>
        </authorList>
    </citation>
    <scope>NUCLEOTIDE SEQUENCE [LARGE SCALE GENOMIC DNA]</scope>
    <source>
        <strain evidence="7 8">DSM 103164</strain>
    </source>
</reference>
<feature type="domain" description="Solute-binding protein family 5" evidence="6">
    <location>
        <begin position="95"/>
        <end position="443"/>
    </location>
</feature>
<dbReference type="InterPro" id="IPR030678">
    <property type="entry name" value="Peptide/Ni-bd"/>
</dbReference>
<dbReference type="GO" id="GO:0030313">
    <property type="term" value="C:cell envelope"/>
    <property type="evidence" value="ECO:0007669"/>
    <property type="project" value="UniProtKB-SubCell"/>
</dbReference>
<dbReference type="RefSeq" id="WP_179444842.1">
    <property type="nucleotide sequence ID" value="NZ_JACBZS010000001.1"/>
</dbReference>
<accession>A0A7Z0D8K7</accession>
<dbReference type="PROSITE" id="PS51257">
    <property type="entry name" value="PROKAR_LIPOPROTEIN"/>
    <property type="match status" value="1"/>
</dbReference>
<dbReference type="GO" id="GO:0015833">
    <property type="term" value="P:peptide transport"/>
    <property type="evidence" value="ECO:0007669"/>
    <property type="project" value="TreeGrafter"/>
</dbReference>
<dbReference type="Proteomes" id="UP000527616">
    <property type="component" value="Unassembled WGS sequence"/>
</dbReference>
<dbReference type="GO" id="GO:0043190">
    <property type="term" value="C:ATP-binding cassette (ABC) transporter complex"/>
    <property type="evidence" value="ECO:0007669"/>
    <property type="project" value="InterPro"/>
</dbReference>